<dbReference type="Proteomes" id="UP001501645">
    <property type="component" value="Unassembled WGS sequence"/>
</dbReference>
<gene>
    <name evidence="1" type="ORF">GCM10023351_18930</name>
</gene>
<keyword evidence="2" id="KW-1185">Reference proteome</keyword>
<accession>A0ABP9A5T2</accession>
<organism evidence="1 2">
    <name type="scientific">Microbacterium gilvum</name>
    <dbReference type="NCBI Taxonomy" id="1336204"/>
    <lineage>
        <taxon>Bacteria</taxon>
        <taxon>Bacillati</taxon>
        <taxon>Actinomycetota</taxon>
        <taxon>Actinomycetes</taxon>
        <taxon>Micrococcales</taxon>
        <taxon>Microbacteriaceae</taxon>
        <taxon>Microbacterium</taxon>
    </lineage>
</organism>
<protein>
    <recommendedName>
        <fullName evidence="3">Holin</fullName>
    </recommendedName>
</protein>
<reference evidence="2" key="1">
    <citation type="journal article" date="2019" name="Int. J. Syst. Evol. Microbiol.">
        <title>The Global Catalogue of Microorganisms (GCM) 10K type strain sequencing project: providing services to taxonomists for standard genome sequencing and annotation.</title>
        <authorList>
            <consortium name="The Broad Institute Genomics Platform"/>
            <consortium name="The Broad Institute Genome Sequencing Center for Infectious Disease"/>
            <person name="Wu L."/>
            <person name="Ma J."/>
        </authorList>
    </citation>
    <scope>NUCLEOTIDE SEQUENCE [LARGE SCALE GENOMIC DNA]</scope>
    <source>
        <strain evidence="2">JCM 18537</strain>
    </source>
</reference>
<comment type="caution">
    <text evidence="1">The sequence shown here is derived from an EMBL/GenBank/DDBJ whole genome shotgun (WGS) entry which is preliminary data.</text>
</comment>
<proteinExistence type="predicted"/>
<sequence>MTLPTQTPNVVIENPKVRKIARTVLDTIGAALVVTMAVDAATDAFNLLAVTTPTLAGWGAARAVFGLTVDNSNTPKA</sequence>
<evidence type="ECO:0008006" key="3">
    <source>
        <dbReference type="Google" id="ProtNLM"/>
    </source>
</evidence>
<dbReference type="RefSeq" id="WP_345438452.1">
    <property type="nucleotide sequence ID" value="NZ_BAABKO010000003.1"/>
</dbReference>
<evidence type="ECO:0000313" key="1">
    <source>
        <dbReference type="EMBL" id="GAA4774748.1"/>
    </source>
</evidence>
<dbReference type="EMBL" id="BAABKO010000003">
    <property type="protein sequence ID" value="GAA4774748.1"/>
    <property type="molecule type" value="Genomic_DNA"/>
</dbReference>
<name>A0ABP9A5T2_9MICO</name>
<evidence type="ECO:0000313" key="2">
    <source>
        <dbReference type="Proteomes" id="UP001501645"/>
    </source>
</evidence>